<sequence>MADGVDEVRLRRLLGGDHTAWLLDRVRRRLELGRPVTGAVTLTGASLEQRRAVERLLGRRAGTGTSLTVSLDDVDAVVRASGAAPDGLVAAVRVLLGEVSDRSVAEAEESAAWSAACAPLDGLAARRPELTTWRAWLDATGMVRRMASTPADATALVEALVRVLDALPSTGLPLGRLAAMATGDAHALDDGRPLSTLSLGAVRVLAGAAPAGHGSASERRAAWAAVGVHRDELSSSVLCVGLPGGTATAVARMVALAREAGEPCVLTLRQLGQDDLNLGVGVGPVRVCENPIVLACAADELGAECPPLVCLSGHPSAAALRLLTMSATGGAHLAYHGDFDWGGIRIANALRERFEWRPWRFDARAYRSALTSVTGGTLTGRPVDAAWDLDLRPALQQHGVHIQEELVLPDLMNDLAGRVHRSHVP</sequence>
<dbReference type="Pfam" id="PF11796">
    <property type="entry name" value="DUF3323"/>
    <property type="match status" value="1"/>
</dbReference>
<dbReference type="RefSeq" id="WP_133907287.1">
    <property type="nucleotide sequence ID" value="NZ_SOCP01000017.1"/>
</dbReference>
<dbReference type="NCBIfam" id="TIGR02679">
    <property type="entry name" value="TIGR02679 family protein"/>
    <property type="match status" value="1"/>
</dbReference>
<gene>
    <name evidence="3" type="ORF">CLV71_117168</name>
</gene>
<protein>
    <submittedName>
        <fullName evidence="3">Uncharacterized protein (TIGR02679 family)</fullName>
    </submittedName>
</protein>
<dbReference type="EMBL" id="SOCP01000017">
    <property type="protein sequence ID" value="TDV42696.1"/>
    <property type="molecule type" value="Genomic_DNA"/>
</dbReference>
<dbReference type="Pfam" id="PF09664">
    <property type="entry name" value="DUF2399"/>
    <property type="match status" value="1"/>
</dbReference>
<evidence type="ECO:0000259" key="2">
    <source>
        <dbReference type="Pfam" id="PF11796"/>
    </source>
</evidence>
<dbReference type="InterPro" id="IPR013495">
    <property type="entry name" value="CHP02679"/>
</dbReference>
<proteinExistence type="predicted"/>
<dbReference type="OrthoDB" id="8188786at2"/>
<organism evidence="3 4">
    <name type="scientific">Actinophytocola oryzae</name>
    <dbReference type="NCBI Taxonomy" id="502181"/>
    <lineage>
        <taxon>Bacteria</taxon>
        <taxon>Bacillati</taxon>
        <taxon>Actinomycetota</taxon>
        <taxon>Actinomycetes</taxon>
        <taxon>Pseudonocardiales</taxon>
        <taxon>Pseudonocardiaceae</taxon>
    </lineage>
</organism>
<evidence type="ECO:0000313" key="3">
    <source>
        <dbReference type="EMBL" id="TDV42696.1"/>
    </source>
</evidence>
<dbReference type="InterPro" id="IPR024465">
    <property type="entry name" value="DUF2399"/>
</dbReference>
<feature type="domain" description="Conserved hypothetical protein CHP02679 N terminus" evidence="2">
    <location>
        <begin position="36"/>
        <end position="243"/>
    </location>
</feature>
<dbReference type="AlphaFoldDB" id="A0A4R7V5A8"/>
<keyword evidence="4" id="KW-1185">Reference proteome</keyword>
<feature type="domain" description="DUF2399" evidence="1">
    <location>
        <begin position="264"/>
        <end position="415"/>
    </location>
</feature>
<name>A0A4R7V5A8_9PSEU</name>
<accession>A0A4R7V5A8</accession>
<evidence type="ECO:0000259" key="1">
    <source>
        <dbReference type="Pfam" id="PF09664"/>
    </source>
</evidence>
<evidence type="ECO:0000313" key="4">
    <source>
        <dbReference type="Proteomes" id="UP000294927"/>
    </source>
</evidence>
<dbReference type="InterPro" id="IPR024466">
    <property type="entry name" value="CHP02679_N"/>
</dbReference>
<reference evidence="3 4" key="1">
    <citation type="submission" date="2019-03" db="EMBL/GenBank/DDBJ databases">
        <title>Genomic Encyclopedia of Archaeal and Bacterial Type Strains, Phase II (KMG-II): from individual species to whole genera.</title>
        <authorList>
            <person name="Goeker M."/>
        </authorList>
    </citation>
    <scope>NUCLEOTIDE SEQUENCE [LARGE SCALE GENOMIC DNA]</scope>
    <source>
        <strain evidence="3 4">DSM 45499</strain>
    </source>
</reference>
<dbReference type="Proteomes" id="UP000294927">
    <property type="component" value="Unassembled WGS sequence"/>
</dbReference>
<comment type="caution">
    <text evidence="3">The sequence shown here is derived from an EMBL/GenBank/DDBJ whole genome shotgun (WGS) entry which is preliminary data.</text>
</comment>